<feature type="non-terminal residue" evidence="6">
    <location>
        <position position="1354"/>
    </location>
</feature>
<reference evidence="6" key="1">
    <citation type="submission" date="2022-03" db="EMBL/GenBank/DDBJ databases">
        <title>Draft genome sequence of Aduncisulcus paluster, a free-living microaerophilic Fornicata.</title>
        <authorList>
            <person name="Yuyama I."/>
            <person name="Kume K."/>
            <person name="Tamura T."/>
            <person name="Inagaki Y."/>
            <person name="Hashimoto T."/>
        </authorList>
    </citation>
    <scope>NUCLEOTIDE SEQUENCE</scope>
    <source>
        <strain evidence="6">NY0171</strain>
    </source>
</reference>
<comment type="similarity">
    <text evidence="2">Belongs to the tRNA methyltransferase O family.</text>
</comment>
<dbReference type="PANTHER" id="PTHR32004:SF1">
    <property type="entry name" value="TRNA LIGASE"/>
    <property type="match status" value="1"/>
</dbReference>
<dbReference type="SUPFAM" id="SSF118196">
    <property type="entry name" value="YaeB-like"/>
    <property type="match status" value="1"/>
</dbReference>
<keyword evidence="1" id="KW-0949">S-adenosyl-L-methionine</keyword>
<evidence type="ECO:0000256" key="2">
    <source>
        <dbReference type="ARBA" id="ARBA00033753"/>
    </source>
</evidence>
<feature type="compositionally biased region" description="Low complexity" evidence="4">
    <location>
        <begin position="886"/>
        <end position="896"/>
    </location>
</feature>
<feature type="region of interest" description="Disordered" evidence="4">
    <location>
        <begin position="886"/>
        <end position="912"/>
    </location>
</feature>
<evidence type="ECO:0000313" key="6">
    <source>
        <dbReference type="EMBL" id="GKT16851.1"/>
    </source>
</evidence>
<evidence type="ECO:0000259" key="5">
    <source>
        <dbReference type="PROSITE" id="PS51668"/>
    </source>
</evidence>
<evidence type="ECO:0000256" key="3">
    <source>
        <dbReference type="SAM" id="Coils"/>
    </source>
</evidence>
<dbReference type="PANTHER" id="PTHR32004">
    <property type="entry name" value="TRNA LIGASE"/>
    <property type="match status" value="1"/>
</dbReference>
<dbReference type="Proteomes" id="UP001057375">
    <property type="component" value="Unassembled WGS sequence"/>
</dbReference>
<dbReference type="InterPro" id="IPR027417">
    <property type="entry name" value="P-loop_NTPase"/>
</dbReference>
<evidence type="ECO:0000313" key="7">
    <source>
        <dbReference type="Proteomes" id="UP001057375"/>
    </source>
</evidence>
<comment type="caution">
    <text evidence="6">The sequence shown here is derived from an EMBL/GenBank/DDBJ whole genome shotgun (WGS) entry which is preliminary data.</text>
</comment>
<dbReference type="Pfam" id="PF25536">
    <property type="entry name" value="DUF7920"/>
    <property type="match status" value="2"/>
</dbReference>
<proteinExistence type="inferred from homology"/>
<dbReference type="InterPro" id="IPR036413">
    <property type="entry name" value="YaeB-like_sf"/>
</dbReference>
<organism evidence="6 7">
    <name type="scientific">Aduncisulcus paluster</name>
    <dbReference type="NCBI Taxonomy" id="2918883"/>
    <lineage>
        <taxon>Eukaryota</taxon>
        <taxon>Metamonada</taxon>
        <taxon>Carpediemonas-like organisms</taxon>
        <taxon>Aduncisulcus</taxon>
    </lineage>
</organism>
<keyword evidence="3" id="KW-0175">Coiled coil</keyword>
<feature type="domain" description="TsaA-like" evidence="5">
    <location>
        <begin position="1224"/>
        <end position="1354"/>
    </location>
</feature>
<dbReference type="SUPFAM" id="SSF52540">
    <property type="entry name" value="P-loop containing nucleoside triphosphate hydrolases"/>
    <property type="match status" value="1"/>
</dbReference>
<keyword evidence="7" id="KW-1185">Reference proteome</keyword>
<evidence type="ECO:0000256" key="1">
    <source>
        <dbReference type="ARBA" id="ARBA00022691"/>
    </source>
</evidence>
<dbReference type="InterPro" id="IPR015966">
    <property type="entry name" value="tRNA_lig_kin_fungi"/>
</dbReference>
<feature type="coiled-coil region" evidence="3">
    <location>
        <begin position="1112"/>
        <end position="1139"/>
    </location>
</feature>
<dbReference type="InterPro" id="IPR036414">
    <property type="entry name" value="YaeB_N_sf"/>
</dbReference>
<name>A0ABQ5JWF2_9EUKA</name>
<accession>A0ABQ5JWF2</accession>
<dbReference type="InterPro" id="IPR023370">
    <property type="entry name" value="TrmO-like_N"/>
</dbReference>
<dbReference type="Pfam" id="PF08303">
    <property type="entry name" value="tRNA_lig_kinase"/>
    <property type="match status" value="1"/>
</dbReference>
<dbReference type="InterPro" id="IPR057680">
    <property type="entry name" value="DUF7920"/>
</dbReference>
<evidence type="ECO:0000256" key="4">
    <source>
        <dbReference type="SAM" id="MobiDB-lite"/>
    </source>
</evidence>
<gene>
    <name evidence="6" type="ORF">ADUPG1_010998</name>
</gene>
<dbReference type="Gene3D" id="2.40.30.70">
    <property type="entry name" value="YaeB-like"/>
    <property type="match status" value="1"/>
</dbReference>
<feature type="compositionally biased region" description="Basic residues" evidence="4">
    <location>
        <begin position="899"/>
        <end position="912"/>
    </location>
</feature>
<dbReference type="PROSITE" id="PS51668">
    <property type="entry name" value="TSAA_2"/>
    <property type="match status" value="1"/>
</dbReference>
<protein>
    <submittedName>
        <fullName evidence="6">YaeB-like protein</fullName>
    </submittedName>
</protein>
<dbReference type="Gene3D" id="3.40.50.300">
    <property type="entry name" value="P-loop containing nucleotide triphosphate hydrolases"/>
    <property type="match status" value="1"/>
</dbReference>
<sequence length="1354" mass="154135">MTKQQIDIVERCLVRWIRRMRVKARVHKLNHELQKQPAKAKKRVLKNVPVTYTFPSGDVTVCDWSTSTFGPDDKVFEKNHSLWEVLTRGCCSVFAGTVKEGTKEILPSPTSSLRRELNHHSSVHPGLNFDLSAIHNGSLRKVPILSHLSGLHKFGYVDDPYKTPLFTSKKKDHWRSDEVEYSHIFTTKENGECCHISTFEMNGQWFWLIGSKNVHFPTRFDRFEEDIEAIKSVGRTEVARDIAITFFKTISHISEGQRRCLWRYLQSTQTTLCAEMIDPSRQHIQDYAMEDGVPTDFVCHLRFFGIAHTTHPHASLTHISPLDLPAFLHVKNVHFPTRFDRFEEDIEAIKSVGRTEVARDIAITFFKTISHISEGQRRCLWRYLQSTQTTLCAEMIDPSRQHIQDYAMEDGVPTDFVCHLRFFGIAHTTHPHASLTHISPLDLPAFLHVFGLQGVKHIDEVKMGDLVRLAQVEKKYRLMENSEGAVRYVLVKGTRYVRGSDAGFRPVASSRISHVYKDKNFWYVYVRACREKIKRCATEGLLRKRLDSLHVRHPDHDSIVDDLCDLHAWLSMTLPMSLWPGVSRKWCDMIREYHKEKEAGWKRGMVGKWDGGDLAKGETTLSGAKLDPSKERGTIMIDPHLYDCGKSTVFNAPEHPSTLVSICGVQGSGKSTVARALNELFGSYGERSVWINQDELVSKSSGRSSKNGKKLFLKEIFKTCSHGRKLKGELIPSHKWVFVDKINTLRMHRMGVVREISGTPFNVVYITLRHKDDAGEIFGESCVKSCISRIDDRGQGHRTLSVPALGAGMVASIVRRTAKEYEGFAADEMRMINGHVCVDMSSDVESVVTSCLKGLAEIGLHSHKFTPEAIKRAVDVSLGFEKSLIGQASSSSGSDSKSSKKRQRAKDRKKKICHRNAADKKVLYWGIKVSNGMELIKFLERKGIKFPHLTMKKDFHVTLRFFGAYHKIQDESYNLSMIKLEGKEVSVVCKDVFMKPDRISCVSVALADDIKELCQSDTPHITLAMNTQGLADKVRAVESNEIMTREFHVIGCEDMVLKGSIFSLLFGPMADSEGYCPEWKSALQEEGIVSGSEFSRYVDKYKDLEKQSYLRVSEQKAKIHELTLKLRALKNMMNLAKANISQEKKGKDIPIDRRVSFADLDFYYRQKREKEEHDTEKQSERDVKELLTSFRSFTSSPTIQKVCEKTSQKLSKIPCISSLFSFSLSPIGIAVSELRCHFEAPRQPFLGSASSLKLSIRLYNTPDTSDLIDRFNSLLMHSGHCPIDAWVCFVFDRNSHFRSCVFPPRERVKRGLFATRTPHRPNCIGLSRVRVCGIREKTEKIPMKDEEAFVAMDD</sequence>
<dbReference type="EMBL" id="BQXS01011795">
    <property type="protein sequence ID" value="GKT16851.1"/>
    <property type="molecule type" value="Genomic_DNA"/>
</dbReference>
<dbReference type="Pfam" id="PF01980">
    <property type="entry name" value="TrmO_N"/>
    <property type="match status" value="1"/>
</dbReference>